<keyword evidence="3" id="KW-1185">Reference proteome</keyword>
<dbReference type="Gene3D" id="2.120.10.80">
    <property type="entry name" value="Kelch-type beta propeller"/>
    <property type="match status" value="1"/>
</dbReference>
<evidence type="ECO:0000313" key="2">
    <source>
        <dbReference type="EMBL" id="GCA63180.1"/>
    </source>
</evidence>
<evidence type="ECO:0008006" key="4">
    <source>
        <dbReference type="Google" id="ProtNLM"/>
    </source>
</evidence>
<dbReference type="Pfam" id="PF01344">
    <property type="entry name" value="Kelch_1"/>
    <property type="match status" value="1"/>
</dbReference>
<sequence length="325" mass="36348">MDNPSVSDVQHGHNLRKPCYEGPPEFSGDSHTTTREASYSFGGIPDGYAGCFPPSDLYIQDCATGTWSKLPRPLSVPFQGGRYIGDQSAANNWPGVRMDHLAFVLRDCLYITAGSLPTGVRLDCNFWRFDPEADKWTRLADAPSDFSRSESSVVVHGDTAHVFCSAYTGDPSQDMCRHYTFHPLKGWEAHGLVTINVSKDVLVPHGQYIVCFCRLPDALFDVMYDTVSHEWLERPHWSTYLPTKVSHSLRGSIYTLGGFQERGQGHLVVEVSGVKWVYSLPESLIYPHHELKWAEGERFCLENATSKVEEVLDVAGEDDGDPEFP</sequence>
<protein>
    <recommendedName>
        <fullName evidence="4">Kelch repeat type 1</fullName>
    </recommendedName>
</protein>
<comment type="caution">
    <text evidence="2">The sequence shown here is derived from an EMBL/GenBank/DDBJ whole genome shotgun (WGS) entry which is preliminary data.</text>
</comment>
<accession>A0A391NQX0</accession>
<reference evidence="2 3" key="1">
    <citation type="journal article" date="2018" name="PLoS ONE">
        <title>The draft genome of Kipferlia bialata reveals reductive genome evolution in fornicate parasites.</title>
        <authorList>
            <person name="Tanifuji G."/>
            <person name="Takabayashi S."/>
            <person name="Kume K."/>
            <person name="Takagi M."/>
            <person name="Nakayama T."/>
            <person name="Kamikawa R."/>
            <person name="Inagaki Y."/>
            <person name="Hashimoto T."/>
        </authorList>
    </citation>
    <scope>NUCLEOTIDE SEQUENCE [LARGE SCALE GENOMIC DNA]</scope>
    <source>
        <strain evidence="2">NY0173</strain>
    </source>
</reference>
<dbReference type="InterPro" id="IPR006652">
    <property type="entry name" value="Kelch_1"/>
</dbReference>
<proteinExistence type="predicted"/>
<dbReference type="Proteomes" id="UP000265618">
    <property type="component" value="Unassembled WGS sequence"/>
</dbReference>
<dbReference type="InterPro" id="IPR015915">
    <property type="entry name" value="Kelch-typ_b-propeller"/>
</dbReference>
<gene>
    <name evidence="2" type="ORF">KIPB_008327</name>
</gene>
<evidence type="ECO:0000256" key="1">
    <source>
        <dbReference type="SAM" id="MobiDB-lite"/>
    </source>
</evidence>
<dbReference type="SUPFAM" id="SSF117281">
    <property type="entry name" value="Kelch motif"/>
    <property type="match status" value="1"/>
</dbReference>
<evidence type="ECO:0000313" key="3">
    <source>
        <dbReference type="Proteomes" id="UP000265618"/>
    </source>
</evidence>
<name>A0A391NQX0_9EUKA</name>
<dbReference type="EMBL" id="BDIP01002549">
    <property type="protein sequence ID" value="GCA63180.1"/>
    <property type="molecule type" value="Genomic_DNA"/>
</dbReference>
<dbReference type="AlphaFoldDB" id="A0A391NQX0"/>
<feature type="region of interest" description="Disordered" evidence="1">
    <location>
        <begin position="1"/>
        <end position="34"/>
    </location>
</feature>
<organism evidence="2 3">
    <name type="scientific">Kipferlia bialata</name>
    <dbReference type="NCBI Taxonomy" id="797122"/>
    <lineage>
        <taxon>Eukaryota</taxon>
        <taxon>Metamonada</taxon>
        <taxon>Carpediemonas-like organisms</taxon>
        <taxon>Kipferlia</taxon>
    </lineage>
</organism>